<dbReference type="SFLD" id="SFLDS00029">
    <property type="entry name" value="Radical_SAM"/>
    <property type="match status" value="1"/>
</dbReference>
<evidence type="ECO:0000259" key="16">
    <source>
        <dbReference type="PROSITE" id="PS51449"/>
    </source>
</evidence>
<evidence type="ECO:0000313" key="18">
    <source>
        <dbReference type="EMBL" id="QCI26863.1"/>
    </source>
</evidence>
<dbReference type="Pfam" id="PF01938">
    <property type="entry name" value="TRAM"/>
    <property type="match status" value="1"/>
</dbReference>
<keyword evidence="5 14" id="KW-0949">S-adenosyl-L-methionine</keyword>
<comment type="subunit">
    <text evidence="14">Monomer.</text>
</comment>
<keyword evidence="4 14" id="KW-0808">Transferase</keyword>
<dbReference type="AlphaFoldDB" id="A0A4D6YFI4"/>
<keyword evidence="2 14" id="KW-0004">4Fe-4S</keyword>
<feature type="binding site" evidence="14">
    <location>
        <position position="155"/>
    </location>
    <ligand>
        <name>[4Fe-4S] cluster</name>
        <dbReference type="ChEBI" id="CHEBI:49883"/>
        <label>2</label>
        <note>4Fe-4S-S-AdoMet</note>
    </ligand>
</feature>
<dbReference type="PANTHER" id="PTHR43020">
    <property type="entry name" value="CDK5 REGULATORY SUBUNIT-ASSOCIATED PROTEIN 1"/>
    <property type="match status" value="1"/>
</dbReference>
<dbReference type="EC" id="2.8.4.3" evidence="10 14"/>
<feature type="binding site" evidence="14">
    <location>
        <position position="159"/>
    </location>
    <ligand>
        <name>[4Fe-4S] cluster</name>
        <dbReference type="ChEBI" id="CHEBI:49883"/>
        <label>2</label>
        <note>4Fe-4S-S-AdoMet</note>
    </ligand>
</feature>
<dbReference type="SFLD" id="SFLDG01061">
    <property type="entry name" value="methylthiotransferase"/>
    <property type="match status" value="1"/>
</dbReference>
<evidence type="ECO:0000256" key="4">
    <source>
        <dbReference type="ARBA" id="ARBA00022679"/>
    </source>
</evidence>
<dbReference type="InterPro" id="IPR002792">
    <property type="entry name" value="TRAM_dom"/>
</dbReference>
<dbReference type="InterPro" id="IPR006638">
    <property type="entry name" value="Elp3/MiaA/NifB-like_rSAM"/>
</dbReference>
<evidence type="ECO:0000256" key="7">
    <source>
        <dbReference type="ARBA" id="ARBA00022723"/>
    </source>
</evidence>
<name>A0A4D6YFI4_9GAMM</name>
<feature type="binding site" evidence="14">
    <location>
        <position position="82"/>
    </location>
    <ligand>
        <name>[4Fe-4S] cluster</name>
        <dbReference type="ChEBI" id="CHEBI:49883"/>
        <label>1</label>
    </ligand>
</feature>
<reference evidence="18 19" key="1">
    <citation type="submission" date="2018-12" db="EMBL/GenBank/DDBJ databases">
        <authorList>
            <person name="Chong R.A."/>
        </authorList>
    </citation>
    <scope>NUCLEOTIDE SEQUENCE [LARGE SCALE GENOMIC DNA]</scope>
    <source>
        <strain evidence="18 19">Tca</strain>
    </source>
</reference>
<dbReference type="Gene3D" id="3.40.50.12160">
    <property type="entry name" value="Methylthiotransferase, N-terminal domain"/>
    <property type="match status" value="1"/>
</dbReference>
<sequence>MKKFFIKTWGCQMNEYDTSIISNLLNKENNFLLVYSEKEADILILNTCSIRKKAQEKVFDQLGRWKKLKCENPKIVIAVGGCVATQEGKKMYQRANYIDIIFGPLTLHKLPFMLQQIKKKKIIIDTKSKKIDKFDYIIPQDKKKITKIISIMEGCNKFCSFCIVPYTRGREIHRFYKDILKEIIIAAEHGAKEVILLGQNVNSYVYREKENTVTFAKLLFLISEIKKIHRIRFITSHPIDFTEDIIEVYKYNKKLVNFLHLPVQSGSNRILKLMKRKYTIQQYKEIIQKILLVRKDMQFSSDFIVGFPGETQKDFEKTIQLIEEINFDMSYSFLYSPRPGTPAIKLEDNISIQEKKKRLQSLQNIINQQTLKWSQKMLNTTTMVLVEGPSKKDPIKLSGKTENNRIVNFSGFYNMIGKIIPVKITKISHYQLEGTPIFRQFIY</sequence>
<dbReference type="NCBIfam" id="TIGR01574">
    <property type="entry name" value="miaB-methiolase"/>
    <property type="match status" value="1"/>
</dbReference>
<evidence type="ECO:0000256" key="2">
    <source>
        <dbReference type="ARBA" id="ARBA00022485"/>
    </source>
</evidence>
<comment type="subcellular location">
    <subcellularLocation>
        <location evidence="14">Cytoplasm</location>
    </subcellularLocation>
</comment>
<reference evidence="18 19" key="2">
    <citation type="submission" date="2019-05" db="EMBL/GenBank/DDBJ databases">
        <title>Genome evolution of the obligate endosymbiont Buchnera aphidicola.</title>
        <authorList>
            <person name="Moran N.A."/>
        </authorList>
    </citation>
    <scope>NUCLEOTIDE SEQUENCE [LARGE SCALE GENOMIC DNA]</scope>
    <source>
        <strain evidence="18 19">Tca</strain>
    </source>
</reference>
<dbReference type="GO" id="GO:0005829">
    <property type="term" value="C:cytosol"/>
    <property type="evidence" value="ECO:0007669"/>
    <property type="project" value="TreeGrafter"/>
</dbReference>
<feature type="binding site" evidence="14">
    <location>
        <position position="48"/>
    </location>
    <ligand>
        <name>[4Fe-4S] cluster</name>
        <dbReference type="ChEBI" id="CHEBI:49883"/>
        <label>1</label>
    </ligand>
</feature>
<dbReference type="GO" id="GO:0046872">
    <property type="term" value="F:metal ion binding"/>
    <property type="evidence" value="ECO:0007669"/>
    <property type="project" value="UniProtKB-KW"/>
</dbReference>
<accession>A0A4D6YFI4</accession>
<gene>
    <name evidence="14 18" type="primary">miaB</name>
    <name evidence="18" type="ORF">D9V80_01715</name>
</gene>
<dbReference type="SUPFAM" id="SSF102114">
    <property type="entry name" value="Radical SAM enzymes"/>
    <property type="match status" value="1"/>
</dbReference>
<dbReference type="Pfam" id="PF00919">
    <property type="entry name" value="UPF0004"/>
    <property type="match status" value="1"/>
</dbReference>
<comment type="similarity">
    <text evidence="14">Belongs to the methylthiotransferase family. MiaB subfamily.</text>
</comment>
<comment type="catalytic activity">
    <reaction evidence="13">
        <text>N(6)-dimethylallyladenosine(37) in tRNA + (sulfur carrier)-SH + AH2 + 2 S-adenosyl-L-methionine = 2-methylsulfanyl-N(6)-dimethylallyladenosine(37) in tRNA + (sulfur carrier)-H + 5'-deoxyadenosine + L-methionine + A + S-adenosyl-L-homocysteine + 2 H(+)</text>
        <dbReference type="Rhea" id="RHEA:37067"/>
        <dbReference type="Rhea" id="RHEA-COMP:10375"/>
        <dbReference type="Rhea" id="RHEA-COMP:10376"/>
        <dbReference type="Rhea" id="RHEA-COMP:14737"/>
        <dbReference type="Rhea" id="RHEA-COMP:14739"/>
        <dbReference type="ChEBI" id="CHEBI:13193"/>
        <dbReference type="ChEBI" id="CHEBI:15378"/>
        <dbReference type="ChEBI" id="CHEBI:17319"/>
        <dbReference type="ChEBI" id="CHEBI:17499"/>
        <dbReference type="ChEBI" id="CHEBI:29917"/>
        <dbReference type="ChEBI" id="CHEBI:57844"/>
        <dbReference type="ChEBI" id="CHEBI:57856"/>
        <dbReference type="ChEBI" id="CHEBI:59789"/>
        <dbReference type="ChEBI" id="CHEBI:64428"/>
        <dbReference type="ChEBI" id="CHEBI:74415"/>
        <dbReference type="ChEBI" id="CHEBI:74417"/>
        <dbReference type="EC" id="2.8.4.3"/>
    </reaction>
    <physiologicalReaction direction="left-to-right" evidence="13">
        <dbReference type="Rhea" id="RHEA:37068"/>
    </physiologicalReaction>
</comment>
<dbReference type="PANTHER" id="PTHR43020:SF2">
    <property type="entry name" value="MITOCHONDRIAL TRNA METHYLTHIOTRANSFERASE CDK5RAP1"/>
    <property type="match status" value="1"/>
</dbReference>
<keyword evidence="8 14" id="KW-0408">Iron</keyword>
<evidence type="ECO:0000259" key="15">
    <source>
        <dbReference type="PROSITE" id="PS50926"/>
    </source>
</evidence>
<evidence type="ECO:0000259" key="17">
    <source>
        <dbReference type="PROSITE" id="PS51918"/>
    </source>
</evidence>
<dbReference type="InterPro" id="IPR007197">
    <property type="entry name" value="rSAM"/>
</dbReference>
<dbReference type="NCBIfam" id="TIGR00089">
    <property type="entry name" value="MiaB/RimO family radical SAM methylthiotransferase"/>
    <property type="match status" value="1"/>
</dbReference>
<dbReference type="Proteomes" id="UP000298782">
    <property type="component" value="Chromosome"/>
</dbReference>
<evidence type="ECO:0000256" key="8">
    <source>
        <dbReference type="ARBA" id="ARBA00023004"/>
    </source>
</evidence>
<keyword evidence="3 14" id="KW-0963">Cytoplasm</keyword>
<keyword evidence="6 14" id="KW-0819">tRNA processing</keyword>
<dbReference type="OrthoDB" id="9805215at2"/>
<dbReference type="InterPro" id="IPR006463">
    <property type="entry name" value="MiaB_methiolase"/>
</dbReference>
<protein>
    <recommendedName>
        <fullName evidence="10 14">tRNA-2-methylthio-N(6)-dimethylallyladenosine synthase</fullName>
        <ecNumber evidence="10 14">2.8.4.3</ecNumber>
    </recommendedName>
    <alternativeName>
        <fullName evidence="14">(Dimethylallyl)adenosine tRNA methylthiotransferase MiaB</fullName>
    </alternativeName>
    <alternativeName>
        <fullName evidence="14">tRNA-i(6)A37 methylthiotransferase</fullName>
    </alternativeName>
</protein>
<evidence type="ECO:0000256" key="5">
    <source>
        <dbReference type="ARBA" id="ARBA00022691"/>
    </source>
</evidence>
<dbReference type="PROSITE" id="PS51449">
    <property type="entry name" value="MTTASE_N"/>
    <property type="match status" value="1"/>
</dbReference>
<dbReference type="Gene3D" id="3.80.30.20">
    <property type="entry name" value="tm_1862 like domain"/>
    <property type="match status" value="1"/>
</dbReference>
<feature type="domain" description="Radical SAM core" evidence="17">
    <location>
        <begin position="141"/>
        <end position="372"/>
    </location>
</feature>
<evidence type="ECO:0000256" key="11">
    <source>
        <dbReference type="ARBA" id="ARBA00050926"/>
    </source>
</evidence>
<evidence type="ECO:0000313" key="19">
    <source>
        <dbReference type="Proteomes" id="UP000298782"/>
    </source>
</evidence>
<dbReference type="HAMAP" id="MF_01864">
    <property type="entry name" value="tRNA_metthiotr_MiaB"/>
    <property type="match status" value="1"/>
</dbReference>
<feature type="binding site" evidence="14">
    <location>
        <position position="11"/>
    </location>
    <ligand>
        <name>[4Fe-4S] cluster</name>
        <dbReference type="ChEBI" id="CHEBI:49883"/>
        <label>1</label>
    </ligand>
</feature>
<dbReference type="FunFam" id="3.40.50.12160:FF:000001">
    <property type="entry name" value="tRNA-2-methylthio-N(6)-dimethylallyladenosine synthase"/>
    <property type="match status" value="1"/>
</dbReference>
<keyword evidence="19" id="KW-1185">Reference proteome</keyword>
<evidence type="ECO:0000256" key="9">
    <source>
        <dbReference type="ARBA" id="ARBA00023014"/>
    </source>
</evidence>
<evidence type="ECO:0000256" key="12">
    <source>
        <dbReference type="ARBA" id="ARBA00052380"/>
    </source>
</evidence>
<dbReference type="InterPro" id="IPR038135">
    <property type="entry name" value="Methylthiotransferase_N_sf"/>
</dbReference>
<dbReference type="GO" id="GO:0051539">
    <property type="term" value="F:4 iron, 4 sulfur cluster binding"/>
    <property type="evidence" value="ECO:0007669"/>
    <property type="project" value="UniProtKB-UniRule"/>
</dbReference>
<comment type="function">
    <text evidence="1 14">Catalyzes the methylthiolation of N6-(dimethylallyl)adenosine (i(6)A), leading to the formation of 2-methylthio-N6-(dimethylallyl)adenosine (ms(2)i(6)A) at position 37 in tRNAs that read codons beginning with uridine.</text>
</comment>
<evidence type="ECO:0000256" key="13">
    <source>
        <dbReference type="ARBA" id="ARBA00052587"/>
    </source>
</evidence>
<evidence type="ECO:0000256" key="14">
    <source>
        <dbReference type="HAMAP-Rule" id="MF_01864"/>
    </source>
</evidence>
<dbReference type="InterPro" id="IPR013848">
    <property type="entry name" value="Methylthiotransferase_N"/>
</dbReference>
<keyword evidence="7 14" id="KW-0479">Metal-binding</keyword>
<organism evidence="18 19">
    <name type="scientific">Buchnera aphidicola</name>
    <name type="common">Thelaxes californica</name>
    <dbReference type="NCBI Taxonomy" id="1315998"/>
    <lineage>
        <taxon>Bacteria</taxon>
        <taxon>Pseudomonadati</taxon>
        <taxon>Pseudomonadota</taxon>
        <taxon>Gammaproteobacteria</taxon>
        <taxon>Enterobacterales</taxon>
        <taxon>Erwiniaceae</taxon>
        <taxon>Buchnera</taxon>
    </lineage>
</organism>
<dbReference type="CDD" id="cd01335">
    <property type="entry name" value="Radical_SAM"/>
    <property type="match status" value="1"/>
</dbReference>
<dbReference type="SMART" id="SM00729">
    <property type="entry name" value="Elp3"/>
    <property type="match status" value="1"/>
</dbReference>
<proteinExistence type="inferred from homology"/>
<dbReference type="GO" id="GO:0035597">
    <property type="term" value="F:tRNA-2-methylthio-N(6)-dimethylallyladenosine(37) synthase activity"/>
    <property type="evidence" value="ECO:0007669"/>
    <property type="project" value="UniProtKB-EC"/>
</dbReference>
<dbReference type="PROSITE" id="PS01278">
    <property type="entry name" value="MTTASE_RADICAL"/>
    <property type="match status" value="1"/>
</dbReference>
<dbReference type="InterPro" id="IPR023404">
    <property type="entry name" value="rSAM_horseshoe"/>
</dbReference>
<feature type="domain" description="MTTase N-terminal" evidence="16">
    <location>
        <begin position="2"/>
        <end position="119"/>
    </location>
</feature>
<comment type="catalytic activity">
    <reaction evidence="12">
        <text>2-thio-N(6)-dimethylallyladenosine(37) in tRNA + S-adenosyl-L-methionine = 2-methylsulfanyl-N(6)-dimethylallyladenosine(37) in tRNA + S-adenosyl-L-homocysteine + H(+)</text>
        <dbReference type="Rhea" id="RHEA:37063"/>
        <dbReference type="Rhea" id="RHEA-COMP:10376"/>
        <dbReference type="Rhea" id="RHEA-COMP:10377"/>
        <dbReference type="ChEBI" id="CHEBI:15378"/>
        <dbReference type="ChEBI" id="CHEBI:57856"/>
        <dbReference type="ChEBI" id="CHEBI:59789"/>
        <dbReference type="ChEBI" id="CHEBI:74416"/>
        <dbReference type="ChEBI" id="CHEBI:74417"/>
    </reaction>
    <physiologicalReaction direction="left-to-right" evidence="12">
        <dbReference type="Rhea" id="RHEA:37064"/>
    </physiologicalReaction>
</comment>
<feature type="domain" description="TRAM" evidence="15">
    <location>
        <begin position="375"/>
        <end position="438"/>
    </location>
</feature>
<dbReference type="SFLD" id="SFLDF00273">
    <property type="entry name" value="(dimethylallyl)adenosine_tRNA"/>
    <property type="match status" value="1"/>
</dbReference>
<dbReference type="InterPro" id="IPR005839">
    <property type="entry name" value="Methylthiotransferase"/>
</dbReference>
<evidence type="ECO:0000256" key="10">
    <source>
        <dbReference type="ARBA" id="ARBA00033765"/>
    </source>
</evidence>
<keyword evidence="9 14" id="KW-0411">Iron-sulfur</keyword>
<evidence type="ECO:0000256" key="3">
    <source>
        <dbReference type="ARBA" id="ARBA00022490"/>
    </source>
</evidence>
<dbReference type="Pfam" id="PF04055">
    <property type="entry name" value="Radical_SAM"/>
    <property type="match status" value="1"/>
</dbReference>
<comment type="cofactor">
    <cofactor evidence="14">
        <name>[4Fe-4S] cluster</name>
        <dbReference type="ChEBI" id="CHEBI:49883"/>
    </cofactor>
    <text evidence="14">Binds 2 [4Fe-4S] clusters. One cluster is coordinated with 3 cysteines and an exchangeable S-adenosyl-L-methionine.</text>
</comment>
<dbReference type="InterPro" id="IPR058240">
    <property type="entry name" value="rSAM_sf"/>
</dbReference>
<feature type="binding site" evidence="14">
    <location>
        <position position="162"/>
    </location>
    <ligand>
        <name>[4Fe-4S] cluster</name>
        <dbReference type="ChEBI" id="CHEBI:49883"/>
        <label>2</label>
        <note>4Fe-4S-S-AdoMet</note>
    </ligand>
</feature>
<dbReference type="SFLD" id="SFLDG01082">
    <property type="entry name" value="B12-binding_domain_containing"/>
    <property type="match status" value="1"/>
</dbReference>
<dbReference type="EMBL" id="CP034852">
    <property type="protein sequence ID" value="QCI26863.1"/>
    <property type="molecule type" value="Genomic_DNA"/>
</dbReference>
<comment type="catalytic activity">
    <reaction evidence="11">
        <text>N(6)-dimethylallyladenosine(37) in tRNA + (sulfur carrier)-SH + AH2 + S-adenosyl-L-methionine = 2-thio-N(6)-dimethylallyladenosine(37) in tRNA + (sulfur carrier)-H + 5'-deoxyadenosine + L-methionine + A + H(+)</text>
        <dbReference type="Rhea" id="RHEA:36339"/>
        <dbReference type="Rhea" id="RHEA-COMP:10375"/>
        <dbReference type="Rhea" id="RHEA-COMP:10377"/>
        <dbReference type="Rhea" id="RHEA-COMP:14737"/>
        <dbReference type="Rhea" id="RHEA-COMP:14739"/>
        <dbReference type="ChEBI" id="CHEBI:13193"/>
        <dbReference type="ChEBI" id="CHEBI:15378"/>
        <dbReference type="ChEBI" id="CHEBI:17319"/>
        <dbReference type="ChEBI" id="CHEBI:17499"/>
        <dbReference type="ChEBI" id="CHEBI:29917"/>
        <dbReference type="ChEBI" id="CHEBI:57844"/>
        <dbReference type="ChEBI" id="CHEBI:59789"/>
        <dbReference type="ChEBI" id="CHEBI:64428"/>
        <dbReference type="ChEBI" id="CHEBI:74415"/>
        <dbReference type="ChEBI" id="CHEBI:74416"/>
    </reaction>
    <physiologicalReaction direction="left-to-right" evidence="11">
        <dbReference type="Rhea" id="RHEA:36340"/>
    </physiologicalReaction>
</comment>
<dbReference type="PROSITE" id="PS50926">
    <property type="entry name" value="TRAM"/>
    <property type="match status" value="1"/>
</dbReference>
<dbReference type="FunFam" id="3.80.30.20:FF:000001">
    <property type="entry name" value="tRNA-2-methylthio-N(6)-dimethylallyladenosine synthase 2"/>
    <property type="match status" value="1"/>
</dbReference>
<evidence type="ECO:0000256" key="1">
    <source>
        <dbReference type="ARBA" id="ARBA00003234"/>
    </source>
</evidence>
<dbReference type="InterPro" id="IPR020612">
    <property type="entry name" value="Methylthiotransferase_CS"/>
</dbReference>
<dbReference type="PROSITE" id="PS51918">
    <property type="entry name" value="RADICAL_SAM"/>
    <property type="match status" value="1"/>
</dbReference>
<dbReference type="RefSeq" id="WP_158353625.1">
    <property type="nucleotide sequence ID" value="NZ_CP034852.1"/>
</dbReference>
<evidence type="ECO:0000256" key="6">
    <source>
        <dbReference type="ARBA" id="ARBA00022694"/>
    </source>
</evidence>